<keyword evidence="3" id="KW-1185">Reference proteome</keyword>
<comment type="caution">
    <text evidence="2">The sequence shown here is derived from an EMBL/GenBank/DDBJ whole genome shotgun (WGS) entry which is preliminary data.</text>
</comment>
<evidence type="ECO:0000313" key="2">
    <source>
        <dbReference type="EMBL" id="TGZ50437.1"/>
    </source>
</evidence>
<sequence>MNAIPAISKLPVKLSHLLSKLQNPNEDSEPFSKGNNQRPAQNLAARNNRTSCRLDGHIKDQLHTKSANIHLETARPHLAARQTLFPRRGQKLHGNVRLGDSLSIAPDTASEVPEKMGYGPKRRPPSRPKEARDSTHLTPSLVLDVQTLASPIHPILQISTHTQPPRSPQGLPTNIRIFLKIRIL</sequence>
<reference evidence="2 3" key="1">
    <citation type="journal article" date="2019" name="BMC Genomics">
        <title>New insights from Opisthorchis felineus genome: update on genomics of the epidemiologically important liver flukes.</title>
        <authorList>
            <person name="Ershov N.I."/>
            <person name="Mordvinov V.A."/>
            <person name="Prokhortchouk E.B."/>
            <person name="Pakharukova M.Y."/>
            <person name="Gunbin K.V."/>
            <person name="Ustyantsev K."/>
            <person name="Genaev M.A."/>
            <person name="Blinov A.G."/>
            <person name="Mazur A."/>
            <person name="Boulygina E."/>
            <person name="Tsygankova S."/>
            <person name="Khrameeva E."/>
            <person name="Chekanov N."/>
            <person name="Fan G."/>
            <person name="Xiao A."/>
            <person name="Zhang H."/>
            <person name="Xu X."/>
            <person name="Yang H."/>
            <person name="Solovyev V."/>
            <person name="Lee S.M."/>
            <person name="Liu X."/>
            <person name="Afonnikov D.A."/>
            <person name="Skryabin K.G."/>
        </authorList>
    </citation>
    <scope>NUCLEOTIDE SEQUENCE [LARGE SCALE GENOMIC DNA]</scope>
    <source>
        <strain evidence="2">AK-0245</strain>
        <tissue evidence="2">Whole organism</tissue>
    </source>
</reference>
<evidence type="ECO:0000313" key="3">
    <source>
        <dbReference type="Proteomes" id="UP000308267"/>
    </source>
</evidence>
<feature type="region of interest" description="Disordered" evidence="1">
    <location>
        <begin position="22"/>
        <end position="43"/>
    </location>
</feature>
<dbReference type="AlphaFoldDB" id="A0A4S2KR30"/>
<protein>
    <submittedName>
        <fullName evidence="2">Uncharacterized protein</fullName>
    </submittedName>
</protein>
<dbReference type="Proteomes" id="UP000308267">
    <property type="component" value="Unassembled WGS sequence"/>
</dbReference>
<proteinExistence type="predicted"/>
<accession>A0A4S2KR30</accession>
<gene>
    <name evidence="2" type="ORF">CRM22_010829</name>
</gene>
<feature type="region of interest" description="Disordered" evidence="1">
    <location>
        <begin position="90"/>
        <end position="137"/>
    </location>
</feature>
<name>A0A4S2KR30_OPIFE</name>
<organism evidence="2 3">
    <name type="scientific">Opisthorchis felineus</name>
    <dbReference type="NCBI Taxonomy" id="147828"/>
    <lineage>
        <taxon>Eukaryota</taxon>
        <taxon>Metazoa</taxon>
        <taxon>Spiralia</taxon>
        <taxon>Lophotrochozoa</taxon>
        <taxon>Platyhelminthes</taxon>
        <taxon>Trematoda</taxon>
        <taxon>Digenea</taxon>
        <taxon>Opisthorchiida</taxon>
        <taxon>Opisthorchiata</taxon>
        <taxon>Opisthorchiidae</taxon>
        <taxon>Opisthorchis</taxon>
    </lineage>
</organism>
<feature type="compositionally biased region" description="Polar residues" evidence="1">
    <location>
        <begin position="33"/>
        <end position="43"/>
    </location>
</feature>
<dbReference type="EMBL" id="SJOL01010838">
    <property type="protein sequence ID" value="TGZ50437.1"/>
    <property type="molecule type" value="Genomic_DNA"/>
</dbReference>
<evidence type="ECO:0000256" key="1">
    <source>
        <dbReference type="SAM" id="MobiDB-lite"/>
    </source>
</evidence>